<feature type="compositionally biased region" description="Basic and acidic residues" evidence="3">
    <location>
        <begin position="533"/>
        <end position="542"/>
    </location>
</feature>
<evidence type="ECO:0000256" key="1">
    <source>
        <dbReference type="ARBA" id="ARBA00004496"/>
    </source>
</evidence>
<dbReference type="SMART" id="SM00456">
    <property type="entry name" value="WW"/>
    <property type="match status" value="1"/>
</dbReference>
<dbReference type="Proteomes" id="UP001148838">
    <property type="component" value="Unassembled WGS sequence"/>
</dbReference>
<feature type="region of interest" description="Disordered" evidence="3">
    <location>
        <begin position="502"/>
        <end position="592"/>
    </location>
</feature>
<feature type="domain" description="CUE" evidence="5">
    <location>
        <begin position="177"/>
        <end position="220"/>
    </location>
</feature>
<dbReference type="PROSITE" id="PS50020">
    <property type="entry name" value="WW_DOMAIN_2"/>
    <property type="match status" value="1"/>
</dbReference>
<dbReference type="PANTHER" id="PTHR14791:SF23">
    <property type="entry name" value="WW DOMAIN-CONTAINING PROTEIN"/>
    <property type="match status" value="1"/>
</dbReference>
<dbReference type="PROSITE" id="PS01159">
    <property type="entry name" value="WW_DOMAIN_1"/>
    <property type="match status" value="1"/>
</dbReference>
<gene>
    <name evidence="6" type="ORF">ANN_02242</name>
</gene>
<dbReference type="InterPro" id="IPR051105">
    <property type="entry name" value="WWC/KIBRA_Hippo_Reg"/>
</dbReference>
<dbReference type="Gene3D" id="2.20.70.10">
    <property type="match status" value="1"/>
</dbReference>
<protein>
    <recommendedName>
        <fullName evidence="8">WW domain-containing protein</fullName>
    </recommendedName>
</protein>
<dbReference type="CDD" id="cd00201">
    <property type="entry name" value="WW"/>
    <property type="match status" value="1"/>
</dbReference>
<dbReference type="SUPFAM" id="SSF46934">
    <property type="entry name" value="UBA-like"/>
    <property type="match status" value="2"/>
</dbReference>
<keyword evidence="2" id="KW-0963">Cytoplasm</keyword>
<dbReference type="InterPro" id="IPR009060">
    <property type="entry name" value="UBA-like_sf"/>
</dbReference>
<evidence type="ECO:0000256" key="2">
    <source>
        <dbReference type="ARBA" id="ARBA00022490"/>
    </source>
</evidence>
<dbReference type="Pfam" id="PF00397">
    <property type="entry name" value="WW"/>
    <property type="match status" value="1"/>
</dbReference>
<accession>A0ABQ8TYQ4</accession>
<feature type="region of interest" description="Disordered" evidence="3">
    <location>
        <begin position="339"/>
        <end position="379"/>
    </location>
</feature>
<dbReference type="InterPro" id="IPR001202">
    <property type="entry name" value="WW_dom"/>
</dbReference>
<comment type="subcellular location">
    <subcellularLocation>
        <location evidence="1">Cytoplasm</location>
    </subcellularLocation>
</comment>
<comment type="caution">
    <text evidence="6">The sequence shown here is derived from an EMBL/GenBank/DDBJ whole genome shotgun (WGS) entry which is preliminary data.</text>
</comment>
<evidence type="ECO:0000259" key="5">
    <source>
        <dbReference type="PROSITE" id="PS51140"/>
    </source>
</evidence>
<dbReference type="CDD" id="cd14279">
    <property type="entry name" value="CUE"/>
    <property type="match status" value="3"/>
</dbReference>
<dbReference type="PANTHER" id="PTHR14791">
    <property type="entry name" value="BOMB/KIRA PROTEINS"/>
    <property type="match status" value="1"/>
</dbReference>
<dbReference type="InterPro" id="IPR003892">
    <property type="entry name" value="CUE"/>
</dbReference>
<feature type="region of interest" description="Disordered" evidence="3">
    <location>
        <begin position="1"/>
        <end position="28"/>
    </location>
</feature>
<feature type="compositionally biased region" description="Basic and acidic residues" evidence="3">
    <location>
        <begin position="581"/>
        <end position="592"/>
    </location>
</feature>
<evidence type="ECO:0000313" key="6">
    <source>
        <dbReference type="EMBL" id="KAJ4450812.1"/>
    </source>
</evidence>
<feature type="domain" description="CUE" evidence="5">
    <location>
        <begin position="294"/>
        <end position="337"/>
    </location>
</feature>
<feature type="domain" description="WW" evidence="4">
    <location>
        <begin position="22"/>
        <end position="56"/>
    </location>
</feature>
<keyword evidence="7" id="KW-1185">Reference proteome</keyword>
<evidence type="ECO:0008006" key="8">
    <source>
        <dbReference type="Google" id="ProtNLM"/>
    </source>
</evidence>
<dbReference type="InterPro" id="IPR036020">
    <property type="entry name" value="WW_dom_sf"/>
</dbReference>
<reference evidence="6 7" key="1">
    <citation type="journal article" date="2022" name="Allergy">
        <title>Genome assembly and annotation of Periplaneta americana reveal a comprehensive cockroach allergen profile.</title>
        <authorList>
            <person name="Wang L."/>
            <person name="Xiong Q."/>
            <person name="Saelim N."/>
            <person name="Wang L."/>
            <person name="Nong W."/>
            <person name="Wan A.T."/>
            <person name="Shi M."/>
            <person name="Liu X."/>
            <person name="Cao Q."/>
            <person name="Hui J.H.L."/>
            <person name="Sookrung N."/>
            <person name="Leung T.F."/>
            <person name="Tungtrongchitr A."/>
            <person name="Tsui S.K.W."/>
        </authorList>
    </citation>
    <scope>NUCLEOTIDE SEQUENCE [LARGE SCALE GENOMIC DNA]</scope>
    <source>
        <strain evidence="6">PWHHKU_190912</strain>
    </source>
</reference>
<feature type="compositionally biased region" description="Basic and acidic residues" evidence="3">
    <location>
        <begin position="350"/>
        <end position="365"/>
    </location>
</feature>
<feature type="region of interest" description="Disordered" evidence="3">
    <location>
        <begin position="260"/>
        <end position="291"/>
    </location>
</feature>
<evidence type="ECO:0000259" key="4">
    <source>
        <dbReference type="PROSITE" id="PS50020"/>
    </source>
</evidence>
<feature type="domain" description="CUE" evidence="5">
    <location>
        <begin position="436"/>
        <end position="479"/>
    </location>
</feature>
<organism evidence="6 7">
    <name type="scientific">Periplaneta americana</name>
    <name type="common">American cockroach</name>
    <name type="synonym">Blatta americana</name>
    <dbReference type="NCBI Taxonomy" id="6978"/>
    <lineage>
        <taxon>Eukaryota</taxon>
        <taxon>Metazoa</taxon>
        <taxon>Ecdysozoa</taxon>
        <taxon>Arthropoda</taxon>
        <taxon>Hexapoda</taxon>
        <taxon>Insecta</taxon>
        <taxon>Pterygota</taxon>
        <taxon>Neoptera</taxon>
        <taxon>Polyneoptera</taxon>
        <taxon>Dictyoptera</taxon>
        <taxon>Blattodea</taxon>
        <taxon>Blattoidea</taxon>
        <taxon>Blattidae</taxon>
        <taxon>Blattinae</taxon>
        <taxon>Periplaneta</taxon>
    </lineage>
</organism>
<dbReference type="SUPFAM" id="SSF51045">
    <property type="entry name" value="WW domain"/>
    <property type="match status" value="1"/>
</dbReference>
<dbReference type="EMBL" id="JAJSOF020000001">
    <property type="protein sequence ID" value="KAJ4450812.1"/>
    <property type="molecule type" value="Genomic_DNA"/>
</dbReference>
<sequence>GLERRQHRLNDLKMADNRDTGGPLPPGWDRKYDHRTGRFYYINYFNKTTTWEDPRLRYRQLAQPAPQYVPATVSESIPLQLYTESYTCTYSNVCVLSFASNDWLSHQHGSPDSRGYHVYPSNSSQYPPQPAFQSPAPYSHQDLTNVRPSPMPGRAVGAPGNLYASPARTMETTMTTDTEQSVSKISAMFPTVSDTHIRALLMKYHNREAVVMSALQVEKHPISTPGPYATPPLQGRHFHAPGIGGISALQMTPPLGLRDSPRTGSPIPRPGSGASGSYIGSPRIGDVYRRPHSSPKMKLRYLKSVFPKAEETLLLDILSNSDNNVQKATEKLIAMGFEKRDTPPPRLTLRKKEEEQQKLAQEHRSATPTPPPRMKSLEEKQKMKARLQEKYPDIPERVITIALDSVDFDEERASQILNIMVQEEEKVKTGEPSTAKEKQVIGYLKSVFPKTEDTLLLEILSDCDNNVQKATEKLIAMGFEKCEASTSGMKYLSLTKRSLHFSKREETRPAPQIVPEPEVTQGPSPLHKPASRKASEKQEKDKNRRSKGKKDIPKVSRGTSTTEDKEYKSPYLMKVCGPNRDLYKGPNDELLL</sequence>
<feature type="non-terminal residue" evidence="6">
    <location>
        <position position="1"/>
    </location>
</feature>
<name>A0ABQ8TYQ4_PERAM</name>
<feature type="region of interest" description="Disordered" evidence="3">
    <location>
        <begin position="110"/>
        <end position="137"/>
    </location>
</feature>
<dbReference type="PROSITE" id="PS51140">
    <property type="entry name" value="CUE"/>
    <property type="match status" value="3"/>
</dbReference>
<proteinExistence type="predicted"/>
<evidence type="ECO:0000313" key="7">
    <source>
        <dbReference type="Proteomes" id="UP001148838"/>
    </source>
</evidence>
<dbReference type="SMART" id="SM00546">
    <property type="entry name" value="CUE"/>
    <property type="match status" value="3"/>
</dbReference>
<evidence type="ECO:0000256" key="3">
    <source>
        <dbReference type="SAM" id="MobiDB-lite"/>
    </source>
</evidence>
<feature type="compositionally biased region" description="Basic and acidic residues" evidence="3">
    <location>
        <begin position="1"/>
        <end position="19"/>
    </location>
</feature>